<organism evidence="1 2">
    <name type="scientific">Bombardia bombarda</name>
    <dbReference type="NCBI Taxonomy" id="252184"/>
    <lineage>
        <taxon>Eukaryota</taxon>
        <taxon>Fungi</taxon>
        <taxon>Dikarya</taxon>
        <taxon>Ascomycota</taxon>
        <taxon>Pezizomycotina</taxon>
        <taxon>Sordariomycetes</taxon>
        <taxon>Sordariomycetidae</taxon>
        <taxon>Sordariales</taxon>
        <taxon>Lasiosphaeriaceae</taxon>
        <taxon>Bombardia</taxon>
    </lineage>
</organism>
<dbReference type="EMBL" id="JAULSR010000010">
    <property type="protein sequence ID" value="KAK0610372.1"/>
    <property type="molecule type" value="Genomic_DNA"/>
</dbReference>
<name>A0AA39TGS9_9PEZI</name>
<evidence type="ECO:0000313" key="1">
    <source>
        <dbReference type="EMBL" id="KAK0610372.1"/>
    </source>
</evidence>
<reference evidence="1" key="1">
    <citation type="submission" date="2023-06" db="EMBL/GenBank/DDBJ databases">
        <title>Genome-scale phylogeny and comparative genomics of the fungal order Sordariales.</title>
        <authorList>
            <consortium name="Lawrence Berkeley National Laboratory"/>
            <person name="Hensen N."/>
            <person name="Bonometti L."/>
            <person name="Westerberg I."/>
            <person name="Brannstrom I.O."/>
            <person name="Guillou S."/>
            <person name="Cros-Aarteil S."/>
            <person name="Calhoun S."/>
            <person name="Haridas S."/>
            <person name="Kuo A."/>
            <person name="Mondo S."/>
            <person name="Pangilinan J."/>
            <person name="Riley R."/>
            <person name="LaButti K."/>
            <person name="Andreopoulos B."/>
            <person name="Lipzen A."/>
            <person name="Chen C."/>
            <person name="Yanf M."/>
            <person name="Daum C."/>
            <person name="Ng V."/>
            <person name="Clum A."/>
            <person name="Steindorff A."/>
            <person name="Ohm R."/>
            <person name="Martin F."/>
            <person name="Silar P."/>
            <person name="Natvig D."/>
            <person name="Lalanne C."/>
            <person name="Gautier V."/>
            <person name="Ament-velasquez S.L."/>
            <person name="Kruys A."/>
            <person name="Hutchinson M.I."/>
            <person name="Powell A.J."/>
            <person name="Barry K."/>
            <person name="Miller A.N."/>
            <person name="Grigoriev I.V."/>
            <person name="Debuchy R."/>
            <person name="Gladieux P."/>
            <person name="Thoren M.H."/>
            <person name="Johannesson H."/>
        </authorList>
    </citation>
    <scope>NUCLEOTIDE SEQUENCE</scope>
    <source>
        <strain evidence="1">SMH3391-2</strain>
    </source>
</reference>
<proteinExistence type="predicted"/>
<evidence type="ECO:0000313" key="2">
    <source>
        <dbReference type="Proteomes" id="UP001174934"/>
    </source>
</evidence>
<gene>
    <name evidence="1" type="ORF">B0T17DRAFT_511885</name>
</gene>
<accession>A0AA39TGS9</accession>
<keyword evidence="2" id="KW-1185">Reference proteome</keyword>
<protein>
    <submittedName>
        <fullName evidence="1">Uncharacterized protein</fullName>
    </submittedName>
</protein>
<comment type="caution">
    <text evidence="1">The sequence shown here is derived from an EMBL/GenBank/DDBJ whole genome shotgun (WGS) entry which is preliminary data.</text>
</comment>
<dbReference type="Proteomes" id="UP001174934">
    <property type="component" value="Unassembled WGS sequence"/>
</dbReference>
<sequence length="205" mass="23555">MKDLRVLYSFGDFTTCMIAKRGKSVFESSSRSSTGYFTCCLHSISSLFGGSAVAVTSSPSRQRATFFGLRQGHIDRLQRLVEDVRPRPFNPFVSIHFFTETDISWRQEISRQFQEFNIRKVGDSDQTDNPSSSQNDGSDQAQLFGELFGLRFRTQDWKFVLEQLQSFINEDPCSREDYRHWVVDSIKALSLRYESLVAEAETLQS</sequence>
<dbReference type="AlphaFoldDB" id="A0AA39TGS9"/>